<feature type="transmembrane region" description="Helical" evidence="1">
    <location>
        <begin position="287"/>
        <end position="314"/>
    </location>
</feature>
<feature type="transmembrane region" description="Helical" evidence="1">
    <location>
        <begin position="20"/>
        <end position="40"/>
    </location>
</feature>
<dbReference type="Proteomes" id="UP001303046">
    <property type="component" value="Unassembled WGS sequence"/>
</dbReference>
<proteinExistence type="predicted"/>
<evidence type="ECO:0008006" key="4">
    <source>
        <dbReference type="Google" id="ProtNLM"/>
    </source>
</evidence>
<evidence type="ECO:0000256" key="1">
    <source>
        <dbReference type="SAM" id="Phobius"/>
    </source>
</evidence>
<name>A0ABR1C9W9_NECAM</name>
<feature type="transmembrane region" description="Helical" evidence="1">
    <location>
        <begin position="393"/>
        <end position="414"/>
    </location>
</feature>
<keyword evidence="3" id="KW-1185">Reference proteome</keyword>
<reference evidence="2 3" key="1">
    <citation type="submission" date="2023-08" db="EMBL/GenBank/DDBJ databases">
        <title>A Necator americanus chromosomal reference genome.</title>
        <authorList>
            <person name="Ilik V."/>
            <person name="Petrzelkova K.J."/>
            <person name="Pardy F."/>
            <person name="Fuh T."/>
            <person name="Niatou-Singa F.S."/>
            <person name="Gouil Q."/>
            <person name="Baker L."/>
            <person name="Ritchie M.E."/>
            <person name="Jex A.R."/>
            <person name="Gazzola D."/>
            <person name="Li H."/>
            <person name="Toshio Fujiwara R."/>
            <person name="Zhan B."/>
            <person name="Aroian R.V."/>
            <person name="Pafco B."/>
            <person name="Schwarz E.M."/>
        </authorList>
    </citation>
    <scope>NUCLEOTIDE SEQUENCE [LARGE SCALE GENOMIC DNA]</scope>
    <source>
        <strain evidence="2 3">Aroian</strain>
        <tissue evidence="2">Whole animal</tissue>
    </source>
</reference>
<feature type="transmembrane region" description="Helical" evidence="1">
    <location>
        <begin position="320"/>
        <end position="341"/>
    </location>
</feature>
<feature type="transmembrane region" description="Helical" evidence="1">
    <location>
        <begin position="348"/>
        <end position="371"/>
    </location>
</feature>
<organism evidence="2 3">
    <name type="scientific">Necator americanus</name>
    <name type="common">Human hookworm</name>
    <dbReference type="NCBI Taxonomy" id="51031"/>
    <lineage>
        <taxon>Eukaryota</taxon>
        <taxon>Metazoa</taxon>
        <taxon>Ecdysozoa</taxon>
        <taxon>Nematoda</taxon>
        <taxon>Chromadorea</taxon>
        <taxon>Rhabditida</taxon>
        <taxon>Rhabditina</taxon>
        <taxon>Rhabditomorpha</taxon>
        <taxon>Strongyloidea</taxon>
        <taxon>Ancylostomatidae</taxon>
        <taxon>Bunostominae</taxon>
        <taxon>Necator</taxon>
    </lineage>
</organism>
<accession>A0ABR1C9W9</accession>
<gene>
    <name evidence="2" type="primary">Necator_chrII.g5920</name>
    <name evidence="2" type="ORF">RB195_018127</name>
</gene>
<sequence>MGRTWLLFRKNLIVLWRNGLVNLPPIIIPTCAGFVLLVLLHRALQQQSSISRGGSLFSNLTKIFTQDEQSRKTYFHITAGKGLTKLQVEELLFFLSNFMNSSDDHQVIFGYDNNSQLSRNYNDTIVVKDFDYLTKFHYMYSFTDNLRMSWARNQFTEEPANTTSDPTWKHLFRFHLFLANKFLASNRKHGILPNLWQSTHIETNEQDLRRWTNTFTTVAILMVVPAMVSRSYEVCQEKACGLEKLMEVMGAGQFDFYISHAMMSFLCGIFVLFPFEIVNALHLSHAYNFLFMGAACLLLGLSCTLVCLICSAITSSPLTSVITSIVVFLFLFILAVVTNSVESRSVCYYILTLNPFAAYKMFAGSVVNYHIRGAKPWVTFRTAYYDVSSPLEFLLWFLSSSMVMILLLMLKVLYSSTYSTTEGRKGATGDPVRGSGDGFYTEWVEEELPPDVVIRNLSPLRLRFTARDILFFEPKLEIF</sequence>
<evidence type="ECO:0000313" key="2">
    <source>
        <dbReference type="EMBL" id="KAK6734744.1"/>
    </source>
</evidence>
<keyword evidence="1" id="KW-0812">Transmembrane</keyword>
<feature type="transmembrane region" description="Helical" evidence="1">
    <location>
        <begin position="256"/>
        <end position="275"/>
    </location>
</feature>
<keyword evidence="1" id="KW-1133">Transmembrane helix</keyword>
<comment type="caution">
    <text evidence="2">The sequence shown here is derived from an EMBL/GenBank/DDBJ whole genome shotgun (WGS) entry which is preliminary data.</text>
</comment>
<protein>
    <recommendedName>
        <fullName evidence="4">ABC-2 type transporter</fullName>
    </recommendedName>
</protein>
<keyword evidence="1" id="KW-0472">Membrane</keyword>
<dbReference type="EMBL" id="JAVFWL010000002">
    <property type="protein sequence ID" value="KAK6734744.1"/>
    <property type="molecule type" value="Genomic_DNA"/>
</dbReference>
<evidence type="ECO:0000313" key="3">
    <source>
        <dbReference type="Proteomes" id="UP001303046"/>
    </source>
</evidence>